<evidence type="ECO:0000313" key="3">
    <source>
        <dbReference type="EMBL" id="KFG26412.1"/>
    </source>
</evidence>
<dbReference type="EMBL" id="AKIJ01000003">
    <property type="protein sequence ID" value="KFG26412.1"/>
    <property type="molecule type" value="Genomic_DNA"/>
</dbReference>
<dbReference type="InterPro" id="IPR011501">
    <property type="entry name" value="Noc3_N"/>
</dbReference>
<evidence type="ECO:0000313" key="4">
    <source>
        <dbReference type="Proteomes" id="UP000054524"/>
    </source>
</evidence>
<protein>
    <recommendedName>
        <fullName evidence="1">Nucleolar complex-associated protein 3 N-terminal domain-containing protein</fullName>
    </recommendedName>
</protein>
<sequence>MNESQPEKKTPKQAFIASASNLLANPNDKTMGELRRCTKSVLKRKEKGTIRLVLLTLAKVFFNLLPSYNIRTKDHKYNAASKITNYEYQLIKEWEEYLKLITRSKTEESFEAAAILLPQSILFNKSMKLVGKVVKGTALKSKVGKKCQKVLVKIFKCDKGNRIVKILEVMNQMNMETIPKAAIKALFHISDAALTKPEKVERFAKSEMRKLSVEEKAIKKEAQLHFLPEELKAWKGINERLLRIYLMILTVKPIEKHYYALTQIQRLHIPGHLKEGIFIMLTEKVLYLKNEMTPRKAAILASCYMTMHMIYKEEIEYSFQIEEIEKIPVEVLLEMDEKEIEIVYNALGRIDKHKGTPGIMKMLLTRGMHRIDLQLADLIRHLMPREGPSALEKVSSEGMWEIPILTPRPRI</sequence>
<dbReference type="Proteomes" id="UP000054524">
    <property type="component" value="Unassembled WGS sequence"/>
</dbReference>
<accession>H8ZAL6</accession>
<dbReference type="OrthoDB" id="2189365at2759"/>
<dbReference type="AlphaFoldDB" id="H8ZAL6"/>
<accession>A0A086J2P4</accession>
<dbReference type="Proteomes" id="UP000005622">
    <property type="component" value="Unassembled WGS sequence"/>
</dbReference>
<feature type="domain" description="Nucleolar complex-associated protein 3 N-terminal" evidence="1">
    <location>
        <begin position="12"/>
        <end position="97"/>
    </location>
</feature>
<dbReference type="HOGENOM" id="CLU_549922_0_0_1"/>
<name>H8ZAL6_NEMA1</name>
<organism evidence="2">
    <name type="scientific">Nematocida ausubeli (strain ATCC PRA-371 / ERTm2)</name>
    <name type="common">Nematode killer fungus</name>
    <dbReference type="NCBI Taxonomy" id="1913371"/>
    <lineage>
        <taxon>Eukaryota</taxon>
        <taxon>Fungi</taxon>
        <taxon>Fungi incertae sedis</taxon>
        <taxon>Microsporidia</taxon>
        <taxon>Nematocida</taxon>
    </lineage>
</organism>
<reference evidence="2" key="1">
    <citation type="submission" date="2011-03" db="EMBL/GenBank/DDBJ databases">
        <title>The Genome Sequence of Nematocida sp1 strain ERTm2.</title>
        <authorList>
            <consortium name="The Broad Institute Genome Sequencing Platform"/>
            <consortium name="The Broad Institute Genome Sequencing Center for Infectious Disease"/>
            <person name="Cuomo C."/>
            <person name="Troemel E."/>
            <person name="Young S.K."/>
            <person name="Zeng Q."/>
            <person name="Gargeya S."/>
            <person name="Fitzgerald M."/>
            <person name="Haas B."/>
            <person name="Abouelleil A."/>
            <person name="Alvarado L."/>
            <person name="Arachchi H.M."/>
            <person name="Berlin A."/>
            <person name="Brown A."/>
            <person name="Chapman S.B."/>
            <person name="Chen Z."/>
            <person name="Dunbar C."/>
            <person name="Freedman E."/>
            <person name="Gearin G."/>
            <person name="Gellesch M."/>
            <person name="Goldberg J."/>
            <person name="Griggs A."/>
            <person name="Gujja S."/>
            <person name="Heilman E.R."/>
            <person name="Heiman D."/>
            <person name="Howarth C."/>
            <person name="Larson L."/>
            <person name="Lui A."/>
            <person name="MacDonald P.J.P."/>
            <person name="Mehta T."/>
            <person name="Montmayeur A."/>
            <person name="Murphy C."/>
            <person name="Neiman D."/>
            <person name="Pearson M."/>
            <person name="Priest M."/>
            <person name="Roberts A."/>
            <person name="Saif S."/>
            <person name="Shea T."/>
            <person name="Shenoy N."/>
            <person name="Sisk P."/>
            <person name="Stolte C."/>
            <person name="Sykes S."/>
            <person name="White J."/>
            <person name="Yandava C."/>
            <person name="Wortman J."/>
            <person name="Nusbaum C."/>
            <person name="Birren B."/>
        </authorList>
    </citation>
    <scope>NUCLEOTIDE SEQUENCE</scope>
    <source>
        <strain evidence="2">ERTm2</strain>
    </source>
</reference>
<keyword evidence="4" id="KW-1185">Reference proteome</keyword>
<evidence type="ECO:0000313" key="2">
    <source>
        <dbReference type="EMBL" id="EHY65919.1"/>
    </source>
</evidence>
<dbReference type="Pfam" id="PF07540">
    <property type="entry name" value="NOC3p"/>
    <property type="match status" value="1"/>
</dbReference>
<reference evidence="3" key="2">
    <citation type="submission" date="2012-10" db="EMBL/GenBank/DDBJ databases">
        <authorList>
            <consortium name="The Broad Institute Genome Sequencing Platform"/>
            <consortium name="The Broad Institute Genome Sequencing Center for Infectious Disease"/>
            <person name="Cuomo C."/>
            <person name="Troemel E."/>
            <person name="Walker B."/>
            <person name="Young S.K."/>
            <person name="Zeng Q."/>
            <person name="Gargeya S."/>
            <person name="Fitzgerald M."/>
            <person name="Haas B."/>
            <person name="Abouelleil A."/>
            <person name="Alvarado L."/>
            <person name="Arachchi H.M."/>
            <person name="Berlin A.M."/>
            <person name="Chapman S.B."/>
            <person name="Goldberg J."/>
            <person name="Griggs A."/>
            <person name="Gujja S."/>
            <person name="Hansen M."/>
            <person name="Howarth C."/>
            <person name="Imamovic A."/>
            <person name="Larimer J."/>
            <person name="McCowan C."/>
            <person name="Murphy C."/>
            <person name="Neiman D."/>
            <person name="Pearson M."/>
            <person name="Priest M."/>
            <person name="Roberts A."/>
            <person name="Saif S."/>
            <person name="Shea T."/>
            <person name="Sisk P."/>
            <person name="Sykes S."/>
            <person name="Wortman J."/>
            <person name="Nusbaum C."/>
            <person name="Birren B."/>
        </authorList>
    </citation>
    <scope>NUCLEOTIDE SEQUENCE</scope>
    <source>
        <strain evidence="3">ERTm6</strain>
    </source>
</reference>
<evidence type="ECO:0000259" key="1">
    <source>
        <dbReference type="Pfam" id="PF07540"/>
    </source>
</evidence>
<proteinExistence type="predicted"/>
<gene>
    <name evidence="2" type="ORF">NERG_00615</name>
    <name evidence="3" type="ORF">NESG_01535</name>
</gene>
<reference evidence="3 4" key="3">
    <citation type="journal article" date="2014" name="Genome Announc.">
        <title>Genome Sequence of the Microsporidian Species Nematocida sp1 Strain ERTm6 (ATCC PRA-372).</title>
        <authorList>
            <person name="Bakowski M.A."/>
            <person name="Priest M."/>
            <person name="Young S."/>
            <person name="Cuomo C.A."/>
            <person name="Troemel E.R."/>
        </authorList>
    </citation>
    <scope>NUCLEOTIDE SEQUENCE [LARGE SCALE GENOMIC DNA]</scope>
    <source>
        <strain evidence="3 4">ERTm6</strain>
    </source>
</reference>
<dbReference type="EMBL" id="JH604634">
    <property type="protein sequence ID" value="EHY65919.1"/>
    <property type="molecule type" value="Genomic_DNA"/>
</dbReference>